<keyword evidence="1" id="KW-0472">Membrane</keyword>
<accession>A0A6P6RZ26</accession>
<gene>
    <name evidence="3" type="primary">LOC113147181</name>
</gene>
<dbReference type="Proteomes" id="UP000515125">
    <property type="component" value="Unplaced"/>
</dbReference>
<dbReference type="OrthoDB" id="10488235at2759"/>
<evidence type="ECO:0000313" key="2">
    <source>
        <dbReference type="Proteomes" id="UP000515125"/>
    </source>
</evidence>
<evidence type="ECO:0000256" key="1">
    <source>
        <dbReference type="SAM" id="Phobius"/>
    </source>
</evidence>
<evidence type="ECO:0000313" key="3">
    <source>
        <dbReference type="RefSeq" id="XP_026192622.1"/>
    </source>
</evidence>
<sequence>MVGRFETPRKRLETYFAMIHPRFPGMVPTAALSFTLLAFGAIPAYEASIDAIFFISVAADHDVTPRDCHIAFWALGSSTDPCREGCSAVGAARIGLNTFETPFKKGGNDTSYLMTLECPRTRITAASCSIIDYPLLPGFWPHDSFVVLRPSHAPVSLGRLPSSEDFGGSGSAEPAWQRALRLLKCSLLCCPCQIKWLFMAAYIGLTVFLAVAWILKTSHSDAVFQHARSTLKLYHLADGQHTAPRCQKPICS</sequence>
<keyword evidence="1" id="KW-0812">Transmembrane</keyword>
<proteinExistence type="predicted"/>
<dbReference type="AlphaFoldDB" id="A0A6P6RZ26"/>
<dbReference type="GeneID" id="113147181"/>
<feature type="transmembrane region" description="Helical" evidence="1">
    <location>
        <begin position="196"/>
        <end position="215"/>
    </location>
</feature>
<reference evidence="3" key="1">
    <citation type="submission" date="2025-08" db="UniProtKB">
        <authorList>
            <consortium name="RefSeq"/>
        </authorList>
    </citation>
    <scope>IDENTIFICATION</scope>
</reference>
<organism evidence="2 3">
    <name type="scientific">Cyclospora cayetanensis</name>
    <dbReference type="NCBI Taxonomy" id="88456"/>
    <lineage>
        <taxon>Eukaryota</taxon>
        <taxon>Sar</taxon>
        <taxon>Alveolata</taxon>
        <taxon>Apicomplexa</taxon>
        <taxon>Conoidasida</taxon>
        <taxon>Coccidia</taxon>
        <taxon>Eucoccidiorida</taxon>
        <taxon>Eimeriorina</taxon>
        <taxon>Eimeriidae</taxon>
        <taxon>Cyclospora</taxon>
    </lineage>
</organism>
<dbReference type="RefSeq" id="XP_026192622.1">
    <property type="nucleotide sequence ID" value="XM_026336837.1"/>
</dbReference>
<keyword evidence="2" id="KW-1185">Reference proteome</keyword>
<name>A0A6P6RZ26_9EIME</name>
<keyword evidence="1" id="KW-1133">Transmembrane helix</keyword>
<protein>
    <submittedName>
        <fullName evidence="3">Uncharacterized protein LOC113147181</fullName>
    </submittedName>
</protein>